<dbReference type="Pfam" id="PF02879">
    <property type="entry name" value="PGM_PMM_II"/>
    <property type="match status" value="1"/>
</dbReference>
<feature type="domain" description="Alpha-D-phosphohexomutase alpha/beta/alpha" evidence="10">
    <location>
        <begin position="156"/>
        <end position="255"/>
    </location>
</feature>
<feature type="domain" description="Alpha-D-phosphohexomutase C-terminal" evidence="8">
    <location>
        <begin position="399"/>
        <end position="450"/>
    </location>
</feature>
<keyword evidence="3" id="KW-0597">Phosphoprotein</keyword>
<dbReference type="Pfam" id="PF00408">
    <property type="entry name" value="PGM_PMM_IV"/>
    <property type="match status" value="1"/>
</dbReference>
<dbReference type="InterPro" id="IPR005844">
    <property type="entry name" value="A-D-PHexomutase_a/b/a-I"/>
</dbReference>
<dbReference type="InterPro" id="IPR005846">
    <property type="entry name" value="A-D-PHexomutase_a/b/a-III"/>
</dbReference>
<feature type="domain" description="Alpha-D-phosphohexomutase alpha/beta/alpha" evidence="9">
    <location>
        <begin position="8"/>
        <end position="132"/>
    </location>
</feature>
<dbReference type="GO" id="GO:0000287">
    <property type="term" value="F:magnesium ion binding"/>
    <property type="evidence" value="ECO:0007669"/>
    <property type="project" value="InterPro"/>
</dbReference>
<accession>A0A388TD12</accession>
<dbReference type="InterPro" id="IPR016055">
    <property type="entry name" value="A-D-PHexomutase_a/b/a-I/II/III"/>
</dbReference>
<dbReference type="InterPro" id="IPR005845">
    <property type="entry name" value="A-D-PHexomutase_a/b/a-II"/>
</dbReference>
<dbReference type="GO" id="GO:0005975">
    <property type="term" value="P:carbohydrate metabolic process"/>
    <property type="evidence" value="ECO:0007669"/>
    <property type="project" value="InterPro"/>
</dbReference>
<dbReference type="SUPFAM" id="SSF53738">
    <property type="entry name" value="Phosphoglucomutase, first 3 domains"/>
    <property type="match status" value="3"/>
</dbReference>
<dbReference type="AlphaFoldDB" id="A0A388TD12"/>
<keyword evidence="5 7" id="KW-0460">Magnesium</keyword>
<sequence>MTLKISISGVRGIYGESLTDEIVKKFGVAYARLVNGGTVLVGSDTRRSGPQVKEALFRGLRFDGRVKIIDVGCLPTPTVQVIARSLNVDGAVIVTASHNPQQWNGLKFVRPDGIFLPEDEAQKLLELYEQVSAEDLARTAEGRLAVQTELNAGDIHLEKIQKIGDIDLIRNSGLKVIVDTCCGAGAVITKKLLDLLGVRYLQVNGEPDLEKCDRPLEPTAEHIAKLGEKVREFGADIGFAQDPDADRLSIVDETGRAIGEDYTLCLAADYLLGRLRSGQMRGQNKICTNLSTTRIIDAVAAKYGAEVVRTKIGEVNVSLAMKKTGAVAGGEGNGGIMAPAVGYGRDSLAGITLILQYLAESQQKVSELAAALPKYIMYKTKIDCASARETAELLEKTKSKYAAEKLDLQDGVKVIFASGNWLHVRASNTEPVIRIIAEAETLEKAQELAQLPN</sequence>
<dbReference type="InterPro" id="IPR024086">
    <property type="entry name" value="GlmM_arc-type"/>
</dbReference>
<dbReference type="Gene3D" id="3.40.120.10">
    <property type="entry name" value="Alpha-D-Glucose-1,6-Bisphosphate, subunit A, domain 3"/>
    <property type="match status" value="3"/>
</dbReference>
<protein>
    <submittedName>
        <fullName evidence="12">Phosphoglucosamine mutase</fullName>
    </submittedName>
</protein>
<dbReference type="InterPro" id="IPR036900">
    <property type="entry name" value="A-D-PHexomutase_C_sf"/>
</dbReference>
<comment type="cofactor">
    <cofactor evidence="1">
        <name>Mg(2+)</name>
        <dbReference type="ChEBI" id="CHEBI:18420"/>
    </cofactor>
</comment>
<dbReference type="PRINTS" id="PR00509">
    <property type="entry name" value="PGMPMM"/>
</dbReference>
<evidence type="ECO:0000256" key="4">
    <source>
        <dbReference type="ARBA" id="ARBA00022723"/>
    </source>
</evidence>
<dbReference type="SUPFAM" id="SSF55957">
    <property type="entry name" value="Phosphoglucomutase, C-terminal domain"/>
    <property type="match status" value="1"/>
</dbReference>
<reference evidence="12 13" key="1">
    <citation type="journal article" date="2019" name="ISME J.">
        <title>Genome analyses of uncultured TG2/ZB3 bacteria in 'Margulisbacteria' specifically attached to ectosymbiotic spirochetes of protists in the termite gut.</title>
        <authorList>
            <person name="Utami Y.D."/>
            <person name="Kuwahara H."/>
            <person name="Igai K."/>
            <person name="Murakami T."/>
            <person name="Sugaya K."/>
            <person name="Morikawa T."/>
            <person name="Nagura Y."/>
            <person name="Yuki M."/>
            <person name="Deevong P."/>
            <person name="Inoue T."/>
            <person name="Kihara K."/>
            <person name="Lo N."/>
            <person name="Yamada A."/>
            <person name="Ohkuma M."/>
            <person name="Hongoh Y."/>
        </authorList>
    </citation>
    <scope>NUCLEOTIDE SEQUENCE [LARGE SCALE GENOMIC DNA]</scope>
    <source>
        <strain evidence="12">NkOx7-01</strain>
    </source>
</reference>
<name>A0A388TD12_TERA1</name>
<comment type="caution">
    <text evidence="12">The sequence shown here is derived from an EMBL/GenBank/DDBJ whole genome shotgun (WGS) entry which is preliminary data.</text>
</comment>
<dbReference type="GO" id="GO:0008966">
    <property type="term" value="F:phosphoglucosamine mutase activity"/>
    <property type="evidence" value="ECO:0007669"/>
    <property type="project" value="InterPro"/>
</dbReference>
<evidence type="ECO:0000259" key="9">
    <source>
        <dbReference type="Pfam" id="PF02878"/>
    </source>
</evidence>
<dbReference type="Pfam" id="PF02878">
    <property type="entry name" value="PGM_PMM_I"/>
    <property type="match status" value="1"/>
</dbReference>
<dbReference type="NCBIfam" id="TIGR03990">
    <property type="entry name" value="Arch_GlmM"/>
    <property type="match status" value="1"/>
</dbReference>
<keyword evidence="4 7" id="KW-0479">Metal-binding</keyword>
<evidence type="ECO:0000256" key="7">
    <source>
        <dbReference type="RuleBase" id="RU004326"/>
    </source>
</evidence>
<dbReference type="PANTHER" id="PTHR43771">
    <property type="entry name" value="PHOSPHOMANNOMUTASE"/>
    <property type="match status" value="1"/>
</dbReference>
<keyword evidence="6" id="KW-0413">Isomerase</keyword>
<organism evidence="12 13">
    <name type="scientific">Termititenax aidoneus</name>
    <dbReference type="NCBI Taxonomy" id="2218524"/>
    <lineage>
        <taxon>Bacteria</taxon>
        <taxon>Bacillati</taxon>
        <taxon>Candidatus Margulisiibacteriota</taxon>
        <taxon>Candidatus Termititenacia</taxon>
        <taxon>Candidatus Termititenacales</taxon>
        <taxon>Candidatus Termititenacaceae</taxon>
        <taxon>Candidatus Termititenax</taxon>
    </lineage>
</organism>
<proteinExistence type="inferred from homology"/>
<evidence type="ECO:0000256" key="1">
    <source>
        <dbReference type="ARBA" id="ARBA00001946"/>
    </source>
</evidence>
<keyword evidence="13" id="KW-1185">Reference proteome</keyword>
<dbReference type="PANTHER" id="PTHR43771:SF1">
    <property type="entry name" value="PHOSPHOMANNOMUTASE"/>
    <property type="match status" value="1"/>
</dbReference>
<dbReference type="InterPro" id="IPR005841">
    <property type="entry name" value="Alpha-D-phosphohexomutase_SF"/>
</dbReference>
<evidence type="ECO:0000256" key="3">
    <source>
        <dbReference type="ARBA" id="ARBA00022553"/>
    </source>
</evidence>
<evidence type="ECO:0000259" key="10">
    <source>
        <dbReference type="Pfam" id="PF02879"/>
    </source>
</evidence>
<dbReference type="InterPro" id="IPR016066">
    <property type="entry name" value="A-D-PHexomutase_CS"/>
</dbReference>
<dbReference type="PROSITE" id="PS00710">
    <property type="entry name" value="PGM_PMM"/>
    <property type="match status" value="1"/>
</dbReference>
<evidence type="ECO:0000313" key="13">
    <source>
        <dbReference type="Proteomes" id="UP000269352"/>
    </source>
</evidence>
<gene>
    <name evidence="12" type="primary">algC</name>
    <name evidence="12" type="ORF">NO1_1480</name>
</gene>
<evidence type="ECO:0000256" key="5">
    <source>
        <dbReference type="ARBA" id="ARBA00022842"/>
    </source>
</evidence>
<dbReference type="Proteomes" id="UP000269352">
    <property type="component" value="Unassembled WGS sequence"/>
</dbReference>
<dbReference type="EMBL" id="BGZN01000037">
    <property type="protein sequence ID" value="GBR74273.1"/>
    <property type="molecule type" value="Genomic_DNA"/>
</dbReference>
<evidence type="ECO:0000259" key="8">
    <source>
        <dbReference type="Pfam" id="PF00408"/>
    </source>
</evidence>
<feature type="domain" description="Alpha-D-phosphohexomutase alpha/beta/alpha" evidence="11">
    <location>
        <begin position="261"/>
        <end position="374"/>
    </location>
</feature>
<dbReference type="Gene3D" id="3.30.310.50">
    <property type="entry name" value="Alpha-D-phosphohexomutase, C-terminal domain"/>
    <property type="match status" value="1"/>
</dbReference>
<dbReference type="InterPro" id="IPR005843">
    <property type="entry name" value="A-D-PHexomutase_C"/>
</dbReference>
<evidence type="ECO:0000256" key="6">
    <source>
        <dbReference type="ARBA" id="ARBA00023235"/>
    </source>
</evidence>
<dbReference type="Pfam" id="PF02880">
    <property type="entry name" value="PGM_PMM_III"/>
    <property type="match status" value="1"/>
</dbReference>
<evidence type="ECO:0000259" key="11">
    <source>
        <dbReference type="Pfam" id="PF02880"/>
    </source>
</evidence>
<evidence type="ECO:0000313" key="12">
    <source>
        <dbReference type="EMBL" id="GBR74273.1"/>
    </source>
</evidence>
<evidence type="ECO:0000256" key="2">
    <source>
        <dbReference type="ARBA" id="ARBA00010231"/>
    </source>
</evidence>
<comment type="similarity">
    <text evidence="2 7">Belongs to the phosphohexose mutase family.</text>
</comment>